<dbReference type="GO" id="GO:0048193">
    <property type="term" value="P:Golgi vesicle transport"/>
    <property type="evidence" value="ECO:0007669"/>
    <property type="project" value="InterPro"/>
</dbReference>
<evidence type="ECO:0000256" key="10">
    <source>
        <dbReference type="ARBA" id="ARBA00073343"/>
    </source>
</evidence>
<dbReference type="SUPFAM" id="SSF58038">
    <property type="entry name" value="SNARE fusion complex"/>
    <property type="match status" value="1"/>
</dbReference>
<keyword evidence="14" id="KW-1185">Reference proteome</keyword>
<dbReference type="FunFam" id="1.20.5.110:FF:000006">
    <property type="entry name" value="Syntaxin 6"/>
    <property type="match status" value="1"/>
</dbReference>
<evidence type="ECO:0000256" key="4">
    <source>
        <dbReference type="ARBA" id="ARBA00022692"/>
    </source>
</evidence>
<dbReference type="InterPro" id="IPR010989">
    <property type="entry name" value="SNARE"/>
</dbReference>
<keyword evidence="5" id="KW-0653">Protein transport</keyword>
<evidence type="ECO:0000256" key="7">
    <source>
        <dbReference type="ARBA" id="ARBA00023034"/>
    </source>
</evidence>
<dbReference type="CDD" id="cd21444">
    <property type="entry name" value="SNARE_NTD_Tlg1p-like"/>
    <property type="match status" value="1"/>
</dbReference>
<dbReference type="EMBL" id="AGUE01000053">
    <property type="protein sequence ID" value="EHL01438.1"/>
    <property type="molecule type" value="Genomic_DNA"/>
</dbReference>
<dbReference type="OrthoDB" id="546861at2759"/>
<dbReference type="InterPro" id="IPR015260">
    <property type="entry name" value="Syntaxin-6/10/61_N"/>
</dbReference>
<comment type="similarity">
    <text evidence="2">Belongs to the syntaxin family.</text>
</comment>
<feature type="region of interest" description="Disordered" evidence="11">
    <location>
        <begin position="104"/>
        <end position="137"/>
    </location>
</feature>
<keyword evidence="9" id="KW-0472">Membrane</keyword>
<name>H0EJ05_GLAL7</name>
<dbReference type="GO" id="GO:0015031">
    <property type="term" value="P:protein transport"/>
    <property type="evidence" value="ECO:0007669"/>
    <property type="project" value="UniProtKB-KW"/>
</dbReference>
<evidence type="ECO:0000256" key="8">
    <source>
        <dbReference type="ARBA" id="ARBA00023054"/>
    </source>
</evidence>
<evidence type="ECO:0000256" key="9">
    <source>
        <dbReference type="ARBA" id="ARBA00023136"/>
    </source>
</evidence>
<dbReference type="InterPro" id="IPR000727">
    <property type="entry name" value="T_SNARE_dom"/>
</dbReference>
<evidence type="ECO:0000256" key="1">
    <source>
        <dbReference type="ARBA" id="ARBA00004409"/>
    </source>
</evidence>
<dbReference type="PROSITE" id="PS50192">
    <property type="entry name" value="T_SNARE"/>
    <property type="match status" value="1"/>
</dbReference>
<keyword evidence="3" id="KW-0813">Transport</keyword>
<evidence type="ECO:0000259" key="12">
    <source>
        <dbReference type="PROSITE" id="PS50192"/>
    </source>
</evidence>
<keyword evidence="4" id="KW-0812">Transmembrane</keyword>
<dbReference type="SUPFAM" id="SSF47661">
    <property type="entry name" value="t-snare proteins"/>
    <property type="match status" value="1"/>
</dbReference>
<proteinExistence type="inferred from homology"/>
<dbReference type="Pfam" id="PF09177">
    <property type="entry name" value="STX6_10_61_N"/>
    <property type="match status" value="1"/>
</dbReference>
<gene>
    <name evidence="13" type="ORF">M7I_2528</name>
</gene>
<keyword evidence="7" id="KW-0333">Golgi apparatus</keyword>
<dbReference type="Proteomes" id="UP000005446">
    <property type="component" value="Unassembled WGS sequence"/>
</dbReference>
<accession>H0EJ05</accession>
<sequence length="245" mass="27788">MNSTNEEDPFLQVQSEVLQTLSSTRPLFTSYLRIRSLTSNTTNPELLSTARDLSDSIVTLSEDISDLRASVAAVQSDPYKYGLEIEEVSRRQRFVEEISNEVDDMQEELSKGSSGRPGIVGRSESGKGRVYDSPPQEREDYNAEFEQQQQLTMMAEQDQTLDSVYVTVGNLRQQANVMGRELAEQEEMLHETDTLTDRVGGRLQYGLKTMGTVIKKNEDGLKEKKFRIGQERDIKRTPIHGKRES</sequence>
<feature type="compositionally biased region" description="Basic and acidic residues" evidence="11">
    <location>
        <begin position="124"/>
        <end position="137"/>
    </location>
</feature>
<comment type="subcellular location">
    <subcellularLocation>
        <location evidence="1">Golgi apparatus membrane</location>
        <topology evidence="1">Single-pass type IV membrane protein</topology>
    </subcellularLocation>
</comment>
<organism evidence="13 14">
    <name type="scientific">Glarea lozoyensis (strain ATCC 74030 / MF5533)</name>
    <dbReference type="NCBI Taxonomy" id="1104152"/>
    <lineage>
        <taxon>Eukaryota</taxon>
        <taxon>Fungi</taxon>
        <taxon>Dikarya</taxon>
        <taxon>Ascomycota</taxon>
        <taxon>Pezizomycotina</taxon>
        <taxon>Leotiomycetes</taxon>
        <taxon>Helotiales</taxon>
        <taxon>Helotiaceae</taxon>
        <taxon>Glarea</taxon>
    </lineage>
</organism>
<dbReference type="Gene3D" id="1.20.5.110">
    <property type="match status" value="1"/>
</dbReference>
<protein>
    <recommendedName>
        <fullName evidence="10">t-SNARE affecting a late Golgi compartment protein 1</fullName>
    </recommendedName>
</protein>
<evidence type="ECO:0000256" key="2">
    <source>
        <dbReference type="ARBA" id="ARBA00009063"/>
    </source>
</evidence>
<evidence type="ECO:0000256" key="6">
    <source>
        <dbReference type="ARBA" id="ARBA00022989"/>
    </source>
</evidence>
<evidence type="ECO:0000256" key="11">
    <source>
        <dbReference type="SAM" id="MobiDB-lite"/>
    </source>
</evidence>
<dbReference type="SMART" id="SM00397">
    <property type="entry name" value="t_SNARE"/>
    <property type="match status" value="1"/>
</dbReference>
<evidence type="ECO:0000256" key="3">
    <source>
        <dbReference type="ARBA" id="ARBA00022448"/>
    </source>
</evidence>
<dbReference type="CDD" id="cd15851">
    <property type="entry name" value="SNARE_Syntaxin6"/>
    <property type="match status" value="1"/>
</dbReference>
<evidence type="ECO:0000256" key="5">
    <source>
        <dbReference type="ARBA" id="ARBA00022927"/>
    </source>
</evidence>
<keyword evidence="6" id="KW-1133">Transmembrane helix</keyword>
<reference evidence="13 14" key="1">
    <citation type="journal article" date="2012" name="Eukaryot. Cell">
        <title>Genome sequence of the fungus Glarea lozoyensis: the first genome sequence of a species from the Helotiaceae family.</title>
        <authorList>
            <person name="Youssar L."/>
            <person name="Gruening B.A."/>
            <person name="Erxleben A."/>
            <person name="Guenther S."/>
            <person name="Huettel W."/>
        </authorList>
    </citation>
    <scope>NUCLEOTIDE SEQUENCE [LARGE SCALE GENOMIC DNA]</scope>
    <source>
        <strain evidence="14">ATCC 74030 / MF5533</strain>
    </source>
</reference>
<dbReference type="Gene3D" id="1.20.58.90">
    <property type="match status" value="1"/>
</dbReference>
<dbReference type="InParanoid" id="H0EJ05"/>
<dbReference type="FunFam" id="1.20.58.90:FF:000012">
    <property type="entry name" value="SNARE domain protein"/>
    <property type="match status" value="1"/>
</dbReference>
<feature type="region of interest" description="Disordered" evidence="11">
    <location>
        <begin position="218"/>
        <end position="245"/>
    </location>
</feature>
<dbReference type="GO" id="GO:0000139">
    <property type="term" value="C:Golgi membrane"/>
    <property type="evidence" value="ECO:0007669"/>
    <property type="project" value="UniProtKB-SubCell"/>
</dbReference>
<comment type="caution">
    <text evidence="13">The sequence shown here is derived from an EMBL/GenBank/DDBJ whole genome shotgun (WGS) entry which is preliminary data.</text>
</comment>
<keyword evidence="8" id="KW-0175">Coiled coil</keyword>
<dbReference type="FunCoup" id="H0EJ05">
    <property type="interactions" value="141"/>
</dbReference>
<feature type="domain" description="T-SNARE coiled-coil homology" evidence="12">
    <location>
        <begin position="151"/>
        <end position="213"/>
    </location>
</feature>
<evidence type="ECO:0000313" key="14">
    <source>
        <dbReference type="Proteomes" id="UP000005446"/>
    </source>
</evidence>
<dbReference type="HOGENOM" id="CLU_061883_0_0_1"/>
<dbReference type="AlphaFoldDB" id="H0EJ05"/>
<dbReference type="InterPro" id="IPR048036">
    <property type="entry name" value="Tlg1p-like_N"/>
</dbReference>
<evidence type="ECO:0000313" key="13">
    <source>
        <dbReference type="EMBL" id="EHL01438.1"/>
    </source>
</evidence>